<dbReference type="KEGG" id="tasa:A1Q1_04856"/>
<feature type="region of interest" description="Disordered" evidence="1">
    <location>
        <begin position="381"/>
        <end position="404"/>
    </location>
</feature>
<feature type="region of interest" description="Disordered" evidence="1">
    <location>
        <begin position="1"/>
        <end position="22"/>
    </location>
</feature>
<name>J5SN59_TRIAS</name>
<evidence type="ECO:0000313" key="3">
    <source>
        <dbReference type="Proteomes" id="UP000002748"/>
    </source>
</evidence>
<dbReference type="VEuPathDB" id="FungiDB:A1Q1_04856"/>
<dbReference type="EMBL" id="ALBS01000284">
    <property type="protein sequence ID" value="EJT46561.1"/>
    <property type="molecule type" value="Genomic_DNA"/>
</dbReference>
<protein>
    <submittedName>
        <fullName evidence="2">Uncharacterized protein</fullName>
    </submittedName>
</protein>
<dbReference type="AlphaFoldDB" id="J5SN59"/>
<dbReference type="GeneID" id="25988368"/>
<dbReference type="HOGENOM" id="CLU_681839_0_0_1"/>
<accession>J5SN59</accession>
<dbReference type="Proteomes" id="UP000002748">
    <property type="component" value="Unassembled WGS sequence"/>
</dbReference>
<comment type="caution">
    <text evidence="2">The sequence shown here is derived from an EMBL/GenBank/DDBJ whole genome shotgun (WGS) entry which is preliminary data.</text>
</comment>
<dbReference type="OrthoDB" id="10677031at2759"/>
<gene>
    <name evidence="2" type="ORF">A1Q1_04856</name>
</gene>
<proteinExistence type="predicted"/>
<evidence type="ECO:0000256" key="1">
    <source>
        <dbReference type="SAM" id="MobiDB-lite"/>
    </source>
</evidence>
<evidence type="ECO:0000313" key="2">
    <source>
        <dbReference type="EMBL" id="EJT46561.1"/>
    </source>
</evidence>
<sequence length="404" mass="46465">MPPRKRKSTTSSSRSRSAPELAPALVKRPRTRLYKKQNPLHIDHLSFPHIIDSILEYGGWAVQIKFRATCKAFRYRVDSQVAKHIVVRADERFAYSTSPNRRIISFHSPEGPIRGFQAMKEQQLLDIATSRRNKDRWLRAIFQHVEVLDIVMNVPLPVRTVLGSLASAPRLVRYVRRYHAPNSELERSDFFTKVQAPTVVLYPGMRLKHNDAGQHSPAFTRLDVPEGPMQRLVIQHHFRRYQSLNHQRQYYVVSSKRQALKEIVVLFSLPDPDVNSQPINWDGHVMQNRNSLFTMICGLALDQHPDTKLTFVGLESIPPGDFDFRPGTPFDTVKEHLALGVRAKATRQTWYPLKPENVDATLNKIRYLTLEEYRAEIGETQFKAEMDASPPPPPASEQQVQVKK</sequence>
<reference evidence="2 3" key="1">
    <citation type="journal article" date="2012" name="Eukaryot. Cell">
        <title>Draft genome sequence of CBS 2479, the standard type strain of Trichosporon asahii.</title>
        <authorList>
            <person name="Yang R.Y."/>
            <person name="Li H.T."/>
            <person name="Zhu H."/>
            <person name="Zhou G.P."/>
            <person name="Wang M."/>
            <person name="Wang L."/>
        </authorList>
    </citation>
    <scope>NUCLEOTIDE SEQUENCE [LARGE SCALE GENOMIC DNA]</scope>
    <source>
        <strain evidence="3">ATCC 90039 / CBS 2479 / JCM 2466 / KCTC 7840 / NCYC 2677 / UAMH 7654</strain>
    </source>
</reference>
<dbReference type="RefSeq" id="XP_014178569.1">
    <property type="nucleotide sequence ID" value="XM_014323094.1"/>
</dbReference>
<organism evidence="2 3">
    <name type="scientific">Trichosporon asahii var. asahii (strain ATCC 90039 / CBS 2479 / JCM 2466 / KCTC 7840 / NBRC 103889/ NCYC 2677 / UAMH 7654)</name>
    <name type="common">Yeast</name>
    <dbReference type="NCBI Taxonomy" id="1186058"/>
    <lineage>
        <taxon>Eukaryota</taxon>
        <taxon>Fungi</taxon>
        <taxon>Dikarya</taxon>
        <taxon>Basidiomycota</taxon>
        <taxon>Agaricomycotina</taxon>
        <taxon>Tremellomycetes</taxon>
        <taxon>Trichosporonales</taxon>
        <taxon>Trichosporonaceae</taxon>
        <taxon>Trichosporon</taxon>
    </lineage>
</organism>